<dbReference type="EMBL" id="JAJGCB010000001">
    <property type="protein sequence ID" value="KAJ8995275.1"/>
    <property type="molecule type" value="Genomic_DNA"/>
</dbReference>
<feature type="compositionally biased region" description="Basic and acidic residues" evidence="1">
    <location>
        <begin position="9"/>
        <end position="25"/>
    </location>
</feature>
<feature type="region of interest" description="Disordered" evidence="1">
    <location>
        <begin position="1"/>
        <end position="30"/>
    </location>
</feature>
<organism evidence="2 3">
    <name type="scientific">Exophiala dermatitidis</name>
    <name type="common">Black yeast-like fungus</name>
    <name type="synonym">Wangiella dermatitidis</name>
    <dbReference type="NCBI Taxonomy" id="5970"/>
    <lineage>
        <taxon>Eukaryota</taxon>
        <taxon>Fungi</taxon>
        <taxon>Dikarya</taxon>
        <taxon>Ascomycota</taxon>
        <taxon>Pezizomycotina</taxon>
        <taxon>Eurotiomycetes</taxon>
        <taxon>Chaetothyriomycetidae</taxon>
        <taxon>Chaetothyriales</taxon>
        <taxon>Herpotrichiellaceae</taxon>
        <taxon>Exophiala</taxon>
    </lineage>
</organism>
<dbReference type="AlphaFoldDB" id="A0AAN6F463"/>
<evidence type="ECO:0000313" key="2">
    <source>
        <dbReference type="EMBL" id="KAJ8995275.1"/>
    </source>
</evidence>
<gene>
    <name evidence="2" type="ORF">HRR80_000052</name>
</gene>
<reference evidence="2" key="1">
    <citation type="submission" date="2023-01" db="EMBL/GenBank/DDBJ databases">
        <title>Exophiala dermititidis isolated from Cystic Fibrosis Patient.</title>
        <authorList>
            <person name="Kurbessoian T."/>
            <person name="Crocker A."/>
            <person name="Murante D."/>
            <person name="Hogan D.A."/>
            <person name="Stajich J.E."/>
        </authorList>
    </citation>
    <scope>NUCLEOTIDE SEQUENCE</scope>
    <source>
        <strain evidence="2">Ex8</strain>
    </source>
</reference>
<evidence type="ECO:0000256" key="1">
    <source>
        <dbReference type="SAM" id="MobiDB-lite"/>
    </source>
</evidence>
<accession>A0AAN6F463</accession>
<evidence type="ECO:0000313" key="3">
    <source>
        <dbReference type="Proteomes" id="UP001161757"/>
    </source>
</evidence>
<proteinExistence type="predicted"/>
<comment type="caution">
    <text evidence="2">The sequence shown here is derived from an EMBL/GenBank/DDBJ whole genome shotgun (WGS) entry which is preliminary data.</text>
</comment>
<sequence>MPLAQSAPEVHRGDHLHTNSERGFEAMHGGHGYSLKMVGGERVEKTTVIACNKRPANGDATKCPNYKRTYLGSSRTKKTNGSK</sequence>
<name>A0AAN6F463_EXODE</name>
<dbReference type="Proteomes" id="UP001161757">
    <property type="component" value="Unassembled WGS sequence"/>
</dbReference>
<protein>
    <submittedName>
        <fullName evidence="2">Uncharacterized protein</fullName>
    </submittedName>
</protein>